<keyword evidence="1" id="KW-0472">Membrane</keyword>
<feature type="transmembrane region" description="Helical" evidence="1">
    <location>
        <begin position="53"/>
        <end position="72"/>
    </location>
</feature>
<dbReference type="Gene3D" id="3.40.50.850">
    <property type="entry name" value="Isochorismatase-like"/>
    <property type="match status" value="1"/>
</dbReference>
<proteinExistence type="predicted"/>
<evidence type="ECO:0000313" key="4">
    <source>
        <dbReference type="Proteomes" id="UP000078228"/>
    </source>
</evidence>
<dbReference type="AlphaFoldDB" id="A0A198UI94"/>
<dbReference type="PANTHER" id="PTHR43559">
    <property type="entry name" value="HYDROLASE YCAC-RELATED"/>
    <property type="match status" value="1"/>
</dbReference>
<dbReference type="Pfam" id="PF00857">
    <property type="entry name" value="Isochorismatase"/>
    <property type="match status" value="1"/>
</dbReference>
<dbReference type="EMBL" id="LXHC01000020">
    <property type="protein sequence ID" value="OAU96111.1"/>
    <property type="molecule type" value="Genomic_DNA"/>
</dbReference>
<protein>
    <submittedName>
        <fullName evidence="3">Nicotinamidase family protein YcaC</fullName>
    </submittedName>
</protein>
<accession>A0A198UI94</accession>
<feature type="domain" description="Isochorismatase-like" evidence="2">
    <location>
        <begin position="11"/>
        <end position="73"/>
    </location>
</feature>
<gene>
    <name evidence="3" type="ORF">AO384_1148</name>
</gene>
<organism evidence="3 4">
    <name type="scientific">Moraxella catarrhalis</name>
    <name type="common">Branhamella catarrhalis</name>
    <dbReference type="NCBI Taxonomy" id="480"/>
    <lineage>
        <taxon>Bacteria</taxon>
        <taxon>Pseudomonadati</taxon>
        <taxon>Pseudomonadota</taxon>
        <taxon>Gammaproteobacteria</taxon>
        <taxon>Moraxellales</taxon>
        <taxon>Moraxellaceae</taxon>
        <taxon>Moraxella</taxon>
    </lineage>
</organism>
<evidence type="ECO:0000313" key="3">
    <source>
        <dbReference type="EMBL" id="OAU96111.1"/>
    </source>
</evidence>
<sequence length="107" mass="11827">MTTNFEEDPNGPLFPELKEMFKDADYIACPGQINAWDNEDPVKAIKKTGRKQLVIAGIVTEVCVAFPVLSALKQVMKYLRSSMLQVHSMTSAAMPLGSVCSKKARSY</sequence>
<comment type="caution">
    <text evidence="3">The sequence shown here is derived from an EMBL/GenBank/DDBJ whole genome shotgun (WGS) entry which is preliminary data.</text>
</comment>
<keyword evidence="4" id="KW-1185">Reference proteome</keyword>
<evidence type="ECO:0000259" key="2">
    <source>
        <dbReference type="Pfam" id="PF00857"/>
    </source>
</evidence>
<name>A0A198UI94_MORCA</name>
<dbReference type="InterPro" id="IPR053152">
    <property type="entry name" value="Hydrolase_YcaC-like"/>
</dbReference>
<evidence type="ECO:0000256" key="1">
    <source>
        <dbReference type="SAM" id="Phobius"/>
    </source>
</evidence>
<keyword evidence="1" id="KW-1133">Transmembrane helix</keyword>
<dbReference type="PATRIC" id="fig|480.237.peg.2142"/>
<keyword evidence="1" id="KW-0812">Transmembrane</keyword>
<dbReference type="SUPFAM" id="SSF52499">
    <property type="entry name" value="Isochorismatase-like hydrolases"/>
    <property type="match status" value="1"/>
</dbReference>
<dbReference type="InterPro" id="IPR036380">
    <property type="entry name" value="Isochorismatase-like_sf"/>
</dbReference>
<dbReference type="PANTHER" id="PTHR43559:SF3">
    <property type="entry name" value="HYDROLASE YCAC-RELATED"/>
    <property type="match status" value="1"/>
</dbReference>
<dbReference type="InterPro" id="IPR000868">
    <property type="entry name" value="Isochorismatase-like_dom"/>
</dbReference>
<reference evidence="3 4" key="1">
    <citation type="journal article" date="2016" name="Genome Biol. Evol.">
        <title>Comparative Genomic Analyses of the Moraxella catarrhalis Serosensitive and Seroresistant Lineages Demonstrate Their Independent Evolution.</title>
        <authorList>
            <person name="Earl J.P."/>
            <person name="de Vries S.P."/>
            <person name="Ahmed A."/>
            <person name="Powell E."/>
            <person name="Schultz M.P."/>
            <person name="Hermans P.W."/>
            <person name="Hill D.J."/>
            <person name="Zhou Z."/>
            <person name="Constantinidou C.I."/>
            <person name="Hu F.Z."/>
            <person name="Bootsma H.J."/>
            <person name="Ehrlich G.D."/>
        </authorList>
    </citation>
    <scope>NUCLEOTIDE SEQUENCE [LARGE SCALE GENOMIC DNA]</scope>
    <source>
        <strain evidence="3 4">Z7542</strain>
    </source>
</reference>
<dbReference type="Proteomes" id="UP000078228">
    <property type="component" value="Unassembled WGS sequence"/>
</dbReference>